<gene>
    <name evidence="2" type="ORF">BDQ12DRAFT_693007</name>
</gene>
<proteinExistence type="predicted"/>
<name>A0A5C3LG42_9AGAR</name>
<evidence type="ECO:0000313" key="3">
    <source>
        <dbReference type="Proteomes" id="UP000308652"/>
    </source>
</evidence>
<keyword evidence="1" id="KW-1133">Transmembrane helix</keyword>
<keyword evidence="1" id="KW-0472">Membrane</keyword>
<dbReference type="EMBL" id="ML213687">
    <property type="protein sequence ID" value="TFK32084.1"/>
    <property type="molecule type" value="Genomic_DNA"/>
</dbReference>
<sequence>MKGNPRVLPYPLVVVSGWTWREGLLSFVVVIFPVVTYGICGACWWAGCLHEDCEIGATVS</sequence>
<keyword evidence="1" id="KW-0812">Transmembrane</keyword>
<accession>A0A5C3LG42</accession>
<feature type="transmembrane region" description="Helical" evidence="1">
    <location>
        <begin position="24"/>
        <end position="46"/>
    </location>
</feature>
<protein>
    <submittedName>
        <fullName evidence="2">Uncharacterized protein</fullName>
    </submittedName>
</protein>
<organism evidence="2 3">
    <name type="scientific">Crucibulum laeve</name>
    <dbReference type="NCBI Taxonomy" id="68775"/>
    <lineage>
        <taxon>Eukaryota</taxon>
        <taxon>Fungi</taxon>
        <taxon>Dikarya</taxon>
        <taxon>Basidiomycota</taxon>
        <taxon>Agaricomycotina</taxon>
        <taxon>Agaricomycetes</taxon>
        <taxon>Agaricomycetidae</taxon>
        <taxon>Agaricales</taxon>
        <taxon>Agaricineae</taxon>
        <taxon>Nidulariaceae</taxon>
        <taxon>Crucibulum</taxon>
    </lineage>
</organism>
<keyword evidence="3" id="KW-1185">Reference proteome</keyword>
<evidence type="ECO:0000313" key="2">
    <source>
        <dbReference type="EMBL" id="TFK32084.1"/>
    </source>
</evidence>
<dbReference type="Proteomes" id="UP000308652">
    <property type="component" value="Unassembled WGS sequence"/>
</dbReference>
<dbReference type="AlphaFoldDB" id="A0A5C3LG42"/>
<reference evidence="2 3" key="1">
    <citation type="journal article" date="2019" name="Nat. Ecol. Evol.">
        <title>Megaphylogeny resolves global patterns of mushroom evolution.</title>
        <authorList>
            <person name="Varga T."/>
            <person name="Krizsan K."/>
            <person name="Foldi C."/>
            <person name="Dima B."/>
            <person name="Sanchez-Garcia M."/>
            <person name="Sanchez-Ramirez S."/>
            <person name="Szollosi G.J."/>
            <person name="Szarkandi J.G."/>
            <person name="Papp V."/>
            <person name="Albert L."/>
            <person name="Andreopoulos W."/>
            <person name="Angelini C."/>
            <person name="Antonin V."/>
            <person name="Barry K.W."/>
            <person name="Bougher N.L."/>
            <person name="Buchanan P."/>
            <person name="Buyck B."/>
            <person name="Bense V."/>
            <person name="Catcheside P."/>
            <person name="Chovatia M."/>
            <person name="Cooper J."/>
            <person name="Damon W."/>
            <person name="Desjardin D."/>
            <person name="Finy P."/>
            <person name="Geml J."/>
            <person name="Haridas S."/>
            <person name="Hughes K."/>
            <person name="Justo A."/>
            <person name="Karasinski D."/>
            <person name="Kautmanova I."/>
            <person name="Kiss B."/>
            <person name="Kocsube S."/>
            <person name="Kotiranta H."/>
            <person name="LaButti K.M."/>
            <person name="Lechner B.E."/>
            <person name="Liimatainen K."/>
            <person name="Lipzen A."/>
            <person name="Lukacs Z."/>
            <person name="Mihaltcheva S."/>
            <person name="Morgado L.N."/>
            <person name="Niskanen T."/>
            <person name="Noordeloos M.E."/>
            <person name="Ohm R.A."/>
            <person name="Ortiz-Santana B."/>
            <person name="Ovrebo C."/>
            <person name="Racz N."/>
            <person name="Riley R."/>
            <person name="Savchenko A."/>
            <person name="Shiryaev A."/>
            <person name="Soop K."/>
            <person name="Spirin V."/>
            <person name="Szebenyi C."/>
            <person name="Tomsovsky M."/>
            <person name="Tulloss R.E."/>
            <person name="Uehling J."/>
            <person name="Grigoriev I.V."/>
            <person name="Vagvolgyi C."/>
            <person name="Papp T."/>
            <person name="Martin F.M."/>
            <person name="Miettinen O."/>
            <person name="Hibbett D.S."/>
            <person name="Nagy L.G."/>
        </authorList>
    </citation>
    <scope>NUCLEOTIDE SEQUENCE [LARGE SCALE GENOMIC DNA]</scope>
    <source>
        <strain evidence="2 3">CBS 166.37</strain>
    </source>
</reference>
<evidence type="ECO:0000256" key="1">
    <source>
        <dbReference type="SAM" id="Phobius"/>
    </source>
</evidence>